<dbReference type="PANTHER" id="PTHR24408">
    <property type="entry name" value="ZINC FINGER PROTEIN"/>
    <property type="match status" value="1"/>
</dbReference>
<sequence>MAEDENVDFIETGTEDWYTYDHLGYETTVTNVNESNELLHAVNVANEQYSQLNGYHEVKCEEPAAEEEEQAHHNVILNYDGQPEDVENDLSKHNLVLKEIITEQGLIKESYFCQECCTQYSDINDFLLQHPGIELLSEKPEDDDGDIEEDTQGEYVSVIDIKNEGETQDKLWDLVENVVEKDDDSNVNGGDVDEDPVMSDLIQLNNSNGQQMENETVTNVNEALETKGEHYFCYECHQLFSDLRSAEEHDCGKRVVNETTENPEAEELHQPEDEDELVCSYCQKVCLSYNDLIDHMTNCEQNILVPITTDGQELFSCDLCHNRYPNLRALYNHQRSHKNVKYGVPVKPVKCEICNTIFQAPKNLKLHMKMHAERSVKSIQEALPAGALPEYNELNQFFCEICNKSFDQRLLNIHKNMHQNVEEYNCSKCNKQFNNIRDYEMHTQMHFETKTKNTSNHNVTTAASSDANGSDPSQNSNKKHACQYCGKEFQRPYEKVKHERVHTGEKPYNCEVCGKSFRVSYSLTLHLRTHTDIRPYVCAICNKRFKQQSVYVHHLKTHEAERQYKCEECGKSFRTSVQLCGHINSHKKPFNCTECNRPFASMYAVRVHMKTHNKNNKANKNFSNRCNLCGASYARTFALRIHMKEQHGIEMDSSTDLETSPTALTKKYLNKPSASGTINTNENMDFIDEEEDDNNELSSHQDADLDETEAATQTIMPKDDIIVDNAEQIIMEWLQ</sequence>
<dbReference type="RefSeq" id="XP_005190547.1">
    <property type="nucleotide sequence ID" value="XM_005190490.3"/>
</dbReference>
<dbReference type="KEGG" id="mde:101895977"/>
<dbReference type="STRING" id="7370.A0A1I8N7D8"/>
<feature type="region of interest" description="Disordered" evidence="12">
    <location>
        <begin position="450"/>
        <end position="479"/>
    </location>
</feature>
<dbReference type="GO" id="GO:0043565">
    <property type="term" value="F:sequence-specific DNA binding"/>
    <property type="evidence" value="ECO:0007669"/>
    <property type="project" value="TreeGrafter"/>
</dbReference>
<dbReference type="eggNOG" id="KOG1721">
    <property type="taxonomic scope" value="Eukaryota"/>
</dbReference>
<evidence type="ECO:0000313" key="16">
    <source>
        <dbReference type="RefSeq" id="XP_005190547.1"/>
    </source>
</evidence>
<feature type="domain" description="C2H2-type" evidence="13">
    <location>
        <begin position="480"/>
        <end position="507"/>
    </location>
</feature>
<accession>A0A1I8N7D8</accession>
<keyword evidence="9" id="KW-0804">Transcription</keyword>
<protein>
    <submittedName>
        <fullName evidence="16">Zinc finger protein 271</fullName>
    </submittedName>
</protein>
<evidence type="ECO:0000313" key="15">
    <source>
        <dbReference type="Proteomes" id="UP001652621"/>
    </source>
</evidence>
<dbReference type="InterPro" id="IPR013087">
    <property type="entry name" value="Znf_C2H2_type"/>
</dbReference>
<dbReference type="FunFam" id="3.30.160.60:FF:001506">
    <property type="entry name" value="Zinc finger protein"/>
    <property type="match status" value="1"/>
</dbReference>
<keyword evidence="15" id="KW-1185">Reference proteome</keyword>
<organism evidence="14">
    <name type="scientific">Musca domestica</name>
    <name type="common">House fly</name>
    <dbReference type="NCBI Taxonomy" id="7370"/>
    <lineage>
        <taxon>Eukaryota</taxon>
        <taxon>Metazoa</taxon>
        <taxon>Ecdysozoa</taxon>
        <taxon>Arthropoda</taxon>
        <taxon>Hexapoda</taxon>
        <taxon>Insecta</taxon>
        <taxon>Pterygota</taxon>
        <taxon>Neoptera</taxon>
        <taxon>Endopterygota</taxon>
        <taxon>Diptera</taxon>
        <taxon>Brachycera</taxon>
        <taxon>Muscomorpha</taxon>
        <taxon>Muscoidea</taxon>
        <taxon>Muscidae</taxon>
        <taxon>Musca</taxon>
    </lineage>
</organism>
<evidence type="ECO:0000256" key="2">
    <source>
        <dbReference type="ARBA" id="ARBA00006991"/>
    </source>
</evidence>
<dbReference type="EnsemblMetazoa" id="MDOA012337-RA">
    <property type="protein sequence ID" value="MDOA012337-PA"/>
    <property type="gene ID" value="MDOA012337"/>
</dbReference>
<evidence type="ECO:0000256" key="1">
    <source>
        <dbReference type="ARBA" id="ARBA00004123"/>
    </source>
</evidence>
<keyword evidence="8" id="KW-0238">DNA-binding</keyword>
<feature type="domain" description="C2H2-type" evidence="13">
    <location>
        <begin position="349"/>
        <end position="376"/>
    </location>
</feature>
<feature type="domain" description="C2H2-type" evidence="13">
    <location>
        <begin position="564"/>
        <end position="586"/>
    </location>
</feature>
<dbReference type="GeneID" id="101895977"/>
<comment type="subcellular location">
    <subcellularLocation>
        <location evidence="1">Nucleus</location>
    </subcellularLocation>
</comment>
<evidence type="ECO:0000256" key="4">
    <source>
        <dbReference type="ARBA" id="ARBA00022737"/>
    </source>
</evidence>
<feature type="compositionally biased region" description="Polar residues" evidence="12">
    <location>
        <begin position="452"/>
        <end position="476"/>
    </location>
</feature>
<dbReference type="GO" id="GO:0005634">
    <property type="term" value="C:nucleus"/>
    <property type="evidence" value="ECO:0007669"/>
    <property type="project" value="UniProtKB-SubCell"/>
</dbReference>
<evidence type="ECO:0000256" key="3">
    <source>
        <dbReference type="ARBA" id="ARBA00022723"/>
    </source>
</evidence>
<evidence type="ECO:0000256" key="10">
    <source>
        <dbReference type="ARBA" id="ARBA00023242"/>
    </source>
</evidence>
<dbReference type="Pfam" id="PF13912">
    <property type="entry name" value="zf-C2H2_6"/>
    <property type="match status" value="2"/>
</dbReference>
<feature type="domain" description="C2H2-type" evidence="13">
    <location>
        <begin position="315"/>
        <end position="342"/>
    </location>
</feature>
<name>A0A1I8N7D8_MUSDO</name>
<evidence type="ECO:0000256" key="5">
    <source>
        <dbReference type="ARBA" id="ARBA00022771"/>
    </source>
</evidence>
<feature type="domain" description="C2H2-type" evidence="13">
    <location>
        <begin position="424"/>
        <end position="451"/>
    </location>
</feature>
<dbReference type="GO" id="GO:0000981">
    <property type="term" value="F:DNA-binding transcription factor activity, RNA polymerase II-specific"/>
    <property type="evidence" value="ECO:0007669"/>
    <property type="project" value="TreeGrafter"/>
</dbReference>
<dbReference type="PROSITE" id="PS50157">
    <property type="entry name" value="ZINC_FINGER_C2H2_2"/>
    <property type="match status" value="9"/>
</dbReference>
<keyword evidence="4" id="KW-0677">Repeat</keyword>
<dbReference type="SUPFAM" id="SSF57667">
    <property type="entry name" value="beta-beta-alpha zinc fingers"/>
    <property type="match status" value="5"/>
</dbReference>
<reference evidence="16" key="2">
    <citation type="submission" date="2025-04" db="UniProtKB">
        <authorList>
            <consortium name="RefSeq"/>
        </authorList>
    </citation>
    <scope>IDENTIFICATION</scope>
    <source>
        <strain evidence="16">Aabys</strain>
    </source>
</reference>
<evidence type="ECO:0000256" key="11">
    <source>
        <dbReference type="PROSITE-ProRule" id="PRU00042"/>
    </source>
</evidence>
<feature type="domain" description="C2H2-type" evidence="13">
    <location>
        <begin position="508"/>
        <end position="535"/>
    </location>
</feature>
<dbReference type="VEuPathDB" id="VectorBase:MDOA012337"/>
<proteinExistence type="inferred from homology"/>
<dbReference type="InterPro" id="IPR036236">
    <property type="entry name" value="Znf_C2H2_sf"/>
</dbReference>
<dbReference type="PROSITE" id="PS00028">
    <property type="entry name" value="ZINC_FINGER_C2H2_1"/>
    <property type="match status" value="9"/>
</dbReference>
<evidence type="ECO:0000259" key="13">
    <source>
        <dbReference type="PROSITE" id="PS50157"/>
    </source>
</evidence>
<keyword evidence="7" id="KW-0805">Transcription regulation</keyword>
<dbReference type="Proteomes" id="UP001652621">
    <property type="component" value="Unplaced"/>
</dbReference>
<dbReference type="VEuPathDB" id="VectorBase:MDOMA2_013323"/>
<evidence type="ECO:0000256" key="6">
    <source>
        <dbReference type="ARBA" id="ARBA00022833"/>
    </source>
</evidence>
<dbReference type="PANTHER" id="PTHR24408:SF64">
    <property type="entry name" value="LINKING IMMUNITY AND METABOLISM-RELATED"/>
    <property type="match status" value="1"/>
</dbReference>
<keyword evidence="3" id="KW-0479">Metal-binding</keyword>
<comment type="similarity">
    <text evidence="2">Belongs to the krueppel C2H2-type zinc-finger protein family.</text>
</comment>
<gene>
    <name evidence="14" type="primary">101895977</name>
    <name evidence="16" type="synonym">LOC101895977</name>
</gene>
<dbReference type="Gene3D" id="3.30.160.60">
    <property type="entry name" value="Classic Zinc Finger"/>
    <property type="match status" value="8"/>
</dbReference>
<feature type="domain" description="C2H2-type" evidence="13">
    <location>
        <begin position="624"/>
        <end position="652"/>
    </location>
</feature>
<keyword evidence="6" id="KW-0862">Zinc</keyword>
<evidence type="ECO:0000256" key="12">
    <source>
        <dbReference type="SAM" id="MobiDB-lite"/>
    </source>
</evidence>
<dbReference type="FunFam" id="3.30.160.60:FF:000446">
    <property type="entry name" value="Zinc finger protein"/>
    <property type="match status" value="2"/>
</dbReference>
<reference evidence="14" key="1">
    <citation type="submission" date="2020-05" db="UniProtKB">
        <authorList>
            <consortium name="EnsemblMetazoa"/>
        </authorList>
    </citation>
    <scope>IDENTIFICATION</scope>
    <source>
        <strain evidence="14">Aabys</strain>
    </source>
</reference>
<feature type="domain" description="C2H2-type" evidence="13">
    <location>
        <begin position="536"/>
        <end position="563"/>
    </location>
</feature>
<evidence type="ECO:0000256" key="8">
    <source>
        <dbReference type="ARBA" id="ARBA00023125"/>
    </source>
</evidence>
<feature type="domain" description="C2H2-type" evidence="13">
    <location>
        <begin position="590"/>
        <end position="617"/>
    </location>
</feature>
<keyword evidence="5 11" id="KW-0863">Zinc-finger</keyword>
<dbReference type="SMART" id="SM00355">
    <property type="entry name" value="ZnF_C2H2"/>
    <property type="match status" value="11"/>
</dbReference>
<dbReference type="AlphaFoldDB" id="A0A1I8N7D8"/>
<evidence type="ECO:0000256" key="7">
    <source>
        <dbReference type="ARBA" id="ARBA00023015"/>
    </source>
</evidence>
<keyword evidence="10" id="KW-0539">Nucleus</keyword>
<dbReference type="Pfam" id="PF00096">
    <property type="entry name" value="zf-C2H2"/>
    <property type="match status" value="4"/>
</dbReference>
<dbReference type="GO" id="GO:0008270">
    <property type="term" value="F:zinc ion binding"/>
    <property type="evidence" value="ECO:0007669"/>
    <property type="project" value="UniProtKB-KW"/>
</dbReference>
<evidence type="ECO:0000256" key="9">
    <source>
        <dbReference type="ARBA" id="ARBA00023163"/>
    </source>
</evidence>
<evidence type="ECO:0000313" key="14">
    <source>
        <dbReference type="EnsemblMetazoa" id="MDOA012337-PA"/>
    </source>
</evidence>
<dbReference type="OrthoDB" id="3437960at2759"/>